<proteinExistence type="predicted"/>
<protein>
    <submittedName>
        <fullName evidence="2">Uncharacterized protein</fullName>
    </submittedName>
</protein>
<feature type="transmembrane region" description="Helical" evidence="1">
    <location>
        <begin position="128"/>
        <end position="145"/>
    </location>
</feature>
<accession>A0A520S4B5</accession>
<evidence type="ECO:0000256" key="1">
    <source>
        <dbReference type="SAM" id="Phobius"/>
    </source>
</evidence>
<keyword evidence="1" id="KW-1133">Transmembrane helix</keyword>
<evidence type="ECO:0000313" key="2">
    <source>
        <dbReference type="EMBL" id="RZO77318.1"/>
    </source>
</evidence>
<sequence>MRWASGFVAFGIAYSLFVSVIFWHDWPTIENPHLYGNLKDKLSKESSSAVVKIIKGSPPRLKTTLYRVKHESYDLDSDAATEITIANGETIILNNGTNKNRANEVAQEYINLLRAHVHYKVAEHKFELVLTIFIPLILLTGFAWLSRTVWNVLSKIE</sequence>
<reference evidence="2 3" key="1">
    <citation type="submission" date="2019-02" db="EMBL/GenBank/DDBJ databases">
        <title>Prokaryotic population dynamics and viral predation in marine succession experiment using metagenomics: the confinement effect.</title>
        <authorList>
            <person name="Haro-Moreno J.M."/>
            <person name="Rodriguez-Valera F."/>
            <person name="Lopez-Perez M."/>
        </authorList>
    </citation>
    <scope>NUCLEOTIDE SEQUENCE [LARGE SCALE GENOMIC DNA]</scope>
    <source>
        <strain evidence="2">MED-G157</strain>
    </source>
</reference>
<keyword evidence="1" id="KW-0472">Membrane</keyword>
<dbReference type="Proteomes" id="UP000316199">
    <property type="component" value="Unassembled WGS sequence"/>
</dbReference>
<organism evidence="2 3">
    <name type="scientific">OM182 bacterium</name>
    <dbReference type="NCBI Taxonomy" id="2510334"/>
    <lineage>
        <taxon>Bacteria</taxon>
        <taxon>Pseudomonadati</taxon>
        <taxon>Pseudomonadota</taxon>
        <taxon>Gammaproteobacteria</taxon>
        <taxon>OMG group</taxon>
        <taxon>OM182 clade</taxon>
    </lineage>
</organism>
<gene>
    <name evidence="2" type="ORF">EVA68_01640</name>
</gene>
<evidence type="ECO:0000313" key="3">
    <source>
        <dbReference type="Proteomes" id="UP000316199"/>
    </source>
</evidence>
<feature type="transmembrane region" description="Helical" evidence="1">
    <location>
        <begin position="6"/>
        <end position="23"/>
    </location>
</feature>
<keyword evidence="1" id="KW-0812">Transmembrane</keyword>
<dbReference type="EMBL" id="SHAG01000003">
    <property type="protein sequence ID" value="RZO77318.1"/>
    <property type="molecule type" value="Genomic_DNA"/>
</dbReference>
<dbReference type="AlphaFoldDB" id="A0A520S4B5"/>
<comment type="caution">
    <text evidence="2">The sequence shown here is derived from an EMBL/GenBank/DDBJ whole genome shotgun (WGS) entry which is preliminary data.</text>
</comment>
<name>A0A520S4B5_9GAMM</name>